<protein>
    <recommendedName>
        <fullName evidence="13">Protein transport protein SEC23</fullName>
    </recommendedName>
</protein>
<evidence type="ECO:0000256" key="5">
    <source>
        <dbReference type="ARBA" id="ARBA00022723"/>
    </source>
</evidence>
<dbReference type="GO" id="GO:0005789">
    <property type="term" value="C:endoplasmic reticulum membrane"/>
    <property type="evidence" value="ECO:0007669"/>
    <property type="project" value="UniProtKB-SubCell"/>
</dbReference>
<dbReference type="PANTHER" id="PTHR11141">
    <property type="entry name" value="PROTEIN TRANSPORT PROTEIN SEC23"/>
    <property type="match status" value="1"/>
</dbReference>
<dbReference type="Gene3D" id="3.40.50.410">
    <property type="entry name" value="von Willebrand factor, type A domain"/>
    <property type="match status" value="1"/>
</dbReference>
<dbReference type="SUPFAM" id="SSF82919">
    <property type="entry name" value="Zn-finger domain of Sec23/24"/>
    <property type="match status" value="1"/>
</dbReference>
<dbReference type="InterPro" id="IPR036465">
    <property type="entry name" value="vWFA_dom_sf"/>
</dbReference>
<evidence type="ECO:0000259" key="16">
    <source>
        <dbReference type="Pfam" id="PF04811"/>
    </source>
</evidence>
<evidence type="ECO:0000313" key="19">
    <source>
        <dbReference type="EMBL" id="KAH3662849.1"/>
    </source>
</evidence>
<dbReference type="Pfam" id="PF04811">
    <property type="entry name" value="Sec23_trunk"/>
    <property type="match status" value="1"/>
</dbReference>
<comment type="function">
    <text evidence="13">Component of the coat protein complex II (COPII) which promotes the formation of transport vesicles from the endoplasmic reticulum (ER). The coat has two main functions, the physical deformation of the endoplasmic reticulum membrane into vesicles and the selection of cargo molecules.</text>
</comment>
<dbReference type="FunFam" id="2.30.30.380:FF:000001">
    <property type="entry name" value="Protein transport protein SEC23"/>
    <property type="match status" value="1"/>
</dbReference>
<dbReference type="GO" id="GO:0005096">
    <property type="term" value="F:GTPase activator activity"/>
    <property type="evidence" value="ECO:0007669"/>
    <property type="project" value="TreeGrafter"/>
</dbReference>
<dbReference type="InterPro" id="IPR036175">
    <property type="entry name" value="Sec23/24_helical_dom_sf"/>
</dbReference>
<proteinExistence type="inferred from homology"/>
<dbReference type="Proteomes" id="UP000788993">
    <property type="component" value="Unassembled WGS sequence"/>
</dbReference>
<name>A0A9P8P1B3_9ASCO</name>
<keyword evidence="10 13" id="KW-0333">Golgi apparatus</keyword>
<evidence type="ECO:0000259" key="17">
    <source>
        <dbReference type="Pfam" id="PF04815"/>
    </source>
</evidence>
<keyword evidence="4 13" id="KW-0813">Transport</keyword>
<gene>
    <name evidence="19" type="ORF">OGATHE_004425</name>
</gene>
<keyword evidence="11 13" id="KW-0472">Membrane</keyword>
<dbReference type="GO" id="GO:0030127">
    <property type="term" value="C:COPII vesicle coat"/>
    <property type="evidence" value="ECO:0007669"/>
    <property type="project" value="InterPro"/>
</dbReference>
<dbReference type="InterPro" id="IPR007123">
    <property type="entry name" value="Gelsolin-like_dom"/>
</dbReference>
<sequence length="913" mass="101421">MADIYEIEDIDGVRFNWNAFPVTRQEAENMAAPVGCLYTPLLAREDLPVAAYDPQLCRRCRAVLNVFSQIDLGSKTWTCTCCLSRNPLPVHYSNISAENLPIELTPQASTIEYVLTKTPSPPPPAFIYVIDLCQEPEDLQALKDLLITSLSLHPPGSLIGLITFDSVVNVHELNFDACFKKYVFSGNKEYESVQVQKQLGIYGNGAKNWIQQFETGGTINKFLLPLSDPEAEFQITRTIESLEVSKWTVEPGHRAIRVTGSALSIASCLVEGSFLQCAAKVTLFVGGPCTFGPGKIVGTELKEPIRSHSDIDKGTAKHYKKAVAFYKKLTTKAAQVKKDVKDKFFDPQSTATFSVDIFAGCYDQTGIYEMRSLSNQTGGTIVVTDSFQTSIFKNSFFACFNKDEEGYPFSYFDGSLEVFTSQRLKVAGVVGLATSLKQEGKNVADVEVGNGFTNKWALPSVSPRHTYGIFFDMQTVGAADQRNSSVPEVHIQFQTTYRHTNGTVRMRVTTLSRLTSNSTELSNTFDQEAAAVLYARLIVHKLENGGEYSDLLRWIDKSLVKLCTVFGDYSRNDPNSFRLSSKFSLLPQFIYHLRRSQFLQVFNCSPDETAFYHHTLLRTDVRDSLVMIQPTLVRFMADGSEPEPVLLDSASLKPDAVLLLDAFFYTVIYFGSIAAEWRDANYPRDEYPGVYDMIERSREEAASLIADRFPLPRYVTCDEGKSQARFLYSKLNPSENDNNIGTGGGMSGYVADSDPASTVVHTEDVSLKTFFQHLAKLVVNNTPVHLFVEWLGFQCECEGSTPLDGIEELDSTLWRAMSDFDDSTFSDVRESWLGSLGSDTDRCTVSCCSVSLTSVCRSTGGTYFILGSLCNLSLNSPNGGTLFLSSDDSEYCLVGFDRSKLAGWYSVFDSDVT</sequence>
<dbReference type="Gene3D" id="1.20.120.730">
    <property type="entry name" value="Sec23/Sec24 helical domain"/>
    <property type="match status" value="1"/>
</dbReference>
<dbReference type="SUPFAM" id="SSF82754">
    <property type="entry name" value="C-terminal, gelsolin-like domain of Sec23/24"/>
    <property type="match status" value="1"/>
</dbReference>
<dbReference type="InterPro" id="IPR036174">
    <property type="entry name" value="Znf_Sec23_Sec24_sf"/>
</dbReference>
<keyword evidence="13" id="KW-0963">Cytoplasm</keyword>
<dbReference type="FunFam" id="3.40.50.410:FF:000043">
    <property type="entry name" value="Protein transport protein SEC23"/>
    <property type="match status" value="1"/>
</dbReference>
<dbReference type="SUPFAM" id="SSF81811">
    <property type="entry name" value="Helical domain of Sec23/24"/>
    <property type="match status" value="1"/>
</dbReference>
<dbReference type="PANTHER" id="PTHR11141:SF0">
    <property type="entry name" value="PROTEIN TRANSPORT PROTEIN SEC23"/>
    <property type="match status" value="1"/>
</dbReference>
<evidence type="ECO:0000256" key="13">
    <source>
        <dbReference type="RuleBase" id="RU365030"/>
    </source>
</evidence>
<dbReference type="Gene3D" id="2.60.40.1670">
    <property type="entry name" value="beta-sandwich domain of Sec23/24"/>
    <property type="match status" value="1"/>
</dbReference>
<keyword evidence="7 13" id="KW-0862">Zinc</keyword>
<feature type="domain" description="Sec23/Sec24 helical" evidence="17">
    <location>
        <begin position="526"/>
        <end position="625"/>
    </location>
</feature>
<dbReference type="SUPFAM" id="SSF81995">
    <property type="entry name" value="beta-sandwich domain of Sec23/24"/>
    <property type="match status" value="1"/>
</dbReference>
<keyword evidence="9 13" id="KW-0653">Protein transport</keyword>
<dbReference type="GO" id="GO:0070971">
    <property type="term" value="C:endoplasmic reticulum exit site"/>
    <property type="evidence" value="ECO:0007669"/>
    <property type="project" value="TreeGrafter"/>
</dbReference>
<dbReference type="GO" id="GO:0000139">
    <property type="term" value="C:Golgi membrane"/>
    <property type="evidence" value="ECO:0007669"/>
    <property type="project" value="UniProtKB-SubCell"/>
</dbReference>
<comment type="subcellular location">
    <subcellularLocation>
        <location evidence="13">Cytoplasm</location>
    </subcellularLocation>
    <subcellularLocation>
        <location evidence="1 13">Cytoplasmic vesicle</location>
        <location evidence="1 13">COPII-coated vesicle membrane</location>
        <topology evidence="1 13">Peripheral membrane protein</topology>
        <orientation evidence="1 13">Cytoplasmic side</orientation>
    </subcellularLocation>
    <subcellularLocation>
        <location evidence="2 13">Endoplasmic reticulum membrane</location>
        <topology evidence="2 13">Peripheral membrane protein</topology>
        <orientation evidence="2 13">Cytoplasmic side</orientation>
    </subcellularLocation>
    <subcellularLocation>
        <location evidence="13">Golgi apparatus membrane</location>
        <topology evidence="13">Peripheral membrane protein</topology>
        <orientation evidence="13">Cytoplasmic side</orientation>
    </subcellularLocation>
</comment>
<dbReference type="Pfam" id="PF00626">
    <property type="entry name" value="Gelsolin"/>
    <property type="match status" value="1"/>
</dbReference>
<evidence type="ECO:0000256" key="12">
    <source>
        <dbReference type="ARBA" id="ARBA00023329"/>
    </source>
</evidence>
<evidence type="ECO:0000313" key="20">
    <source>
        <dbReference type="Proteomes" id="UP000788993"/>
    </source>
</evidence>
<evidence type="ECO:0000256" key="10">
    <source>
        <dbReference type="ARBA" id="ARBA00023034"/>
    </source>
</evidence>
<evidence type="ECO:0000256" key="11">
    <source>
        <dbReference type="ARBA" id="ARBA00023136"/>
    </source>
</evidence>
<dbReference type="AlphaFoldDB" id="A0A9P8P1B3"/>
<organism evidence="19 20">
    <name type="scientific">Ogataea polymorpha</name>
    <dbReference type="NCBI Taxonomy" id="460523"/>
    <lineage>
        <taxon>Eukaryota</taxon>
        <taxon>Fungi</taxon>
        <taxon>Dikarya</taxon>
        <taxon>Ascomycota</taxon>
        <taxon>Saccharomycotina</taxon>
        <taxon>Pichiomycetes</taxon>
        <taxon>Pichiales</taxon>
        <taxon>Pichiaceae</taxon>
        <taxon>Ogataea</taxon>
    </lineage>
</organism>
<keyword evidence="6 13" id="KW-0256">Endoplasmic reticulum</keyword>
<dbReference type="InterPro" id="IPR029006">
    <property type="entry name" value="ADF-H/Gelsolin-like_dom_sf"/>
</dbReference>
<feature type="domain" description="Zinc finger Sec23/Sec24-type" evidence="15">
    <location>
        <begin position="54"/>
        <end position="92"/>
    </location>
</feature>
<dbReference type="GO" id="GO:0008270">
    <property type="term" value="F:zinc ion binding"/>
    <property type="evidence" value="ECO:0007669"/>
    <property type="project" value="InterPro"/>
</dbReference>
<accession>A0A9P8P1B3</accession>
<feature type="domain" description="Sec23/Sec24 beta-sandwich" evidence="18">
    <location>
        <begin position="412"/>
        <end position="514"/>
    </location>
</feature>
<dbReference type="InterPro" id="IPR006896">
    <property type="entry name" value="Sec23/24_trunk_dom"/>
</dbReference>
<comment type="similarity">
    <text evidence="3 13">Belongs to the SEC23/SEC24 family. SEC23 subfamily.</text>
</comment>
<keyword evidence="12 13" id="KW-0968">Cytoplasmic vesicle</keyword>
<dbReference type="InterPro" id="IPR036180">
    <property type="entry name" value="Gelsolin-like_dom_sf"/>
</dbReference>
<dbReference type="Gene3D" id="3.40.20.10">
    <property type="entry name" value="Severin"/>
    <property type="match status" value="1"/>
</dbReference>
<evidence type="ECO:0000259" key="14">
    <source>
        <dbReference type="Pfam" id="PF00626"/>
    </source>
</evidence>
<dbReference type="InterPro" id="IPR012990">
    <property type="entry name" value="Beta-sandwich_Sec23_24"/>
</dbReference>
<dbReference type="Pfam" id="PF08033">
    <property type="entry name" value="Sec23_BS"/>
    <property type="match status" value="1"/>
</dbReference>
<reference evidence="19" key="2">
    <citation type="submission" date="2021-01" db="EMBL/GenBank/DDBJ databases">
        <authorList>
            <person name="Schikora-Tamarit M.A."/>
        </authorList>
    </citation>
    <scope>NUCLEOTIDE SEQUENCE</scope>
    <source>
        <strain evidence="19">NCAIM Y.01608</strain>
    </source>
</reference>
<evidence type="ECO:0000259" key="18">
    <source>
        <dbReference type="Pfam" id="PF08033"/>
    </source>
</evidence>
<evidence type="ECO:0000256" key="8">
    <source>
        <dbReference type="ARBA" id="ARBA00022892"/>
    </source>
</evidence>
<dbReference type="InterPro" id="IPR006900">
    <property type="entry name" value="Sec23/24_helical_dom"/>
</dbReference>
<keyword evidence="20" id="KW-1185">Reference proteome</keyword>
<keyword evidence="8 13" id="KW-0931">ER-Golgi transport</keyword>
<dbReference type="EMBL" id="JAEUBD010001266">
    <property type="protein sequence ID" value="KAH3662849.1"/>
    <property type="molecule type" value="Genomic_DNA"/>
</dbReference>
<dbReference type="InterPro" id="IPR006895">
    <property type="entry name" value="Znf_Sec23_Sec24"/>
</dbReference>
<feature type="domain" description="Sec23/Sec24 trunk" evidence="16">
    <location>
        <begin position="121"/>
        <end position="397"/>
    </location>
</feature>
<dbReference type="InterPro" id="IPR037364">
    <property type="entry name" value="Sec23"/>
</dbReference>
<comment type="caution">
    <text evidence="19">The sequence shown here is derived from an EMBL/GenBank/DDBJ whole genome shotgun (WGS) entry which is preliminary data.</text>
</comment>
<evidence type="ECO:0000256" key="3">
    <source>
        <dbReference type="ARBA" id="ARBA00009210"/>
    </source>
</evidence>
<dbReference type="Pfam" id="PF04815">
    <property type="entry name" value="Sec23_helical"/>
    <property type="match status" value="1"/>
</dbReference>
<dbReference type="Pfam" id="PF04810">
    <property type="entry name" value="zf-Sec23_Sec24"/>
    <property type="match status" value="1"/>
</dbReference>
<evidence type="ECO:0000256" key="6">
    <source>
        <dbReference type="ARBA" id="ARBA00022824"/>
    </source>
</evidence>
<reference evidence="19" key="1">
    <citation type="journal article" date="2021" name="Open Biol.">
        <title>Shared evolutionary footprints suggest mitochondrial oxidative damage underlies multiple complex I losses in fungi.</title>
        <authorList>
            <person name="Schikora-Tamarit M.A."/>
            <person name="Marcet-Houben M."/>
            <person name="Nosek J."/>
            <person name="Gabaldon T."/>
        </authorList>
    </citation>
    <scope>NUCLEOTIDE SEQUENCE</scope>
    <source>
        <strain evidence="19">NCAIM Y.01608</strain>
    </source>
</reference>
<dbReference type="Gene3D" id="2.30.30.380">
    <property type="entry name" value="Zn-finger domain of Sec23/24"/>
    <property type="match status" value="1"/>
</dbReference>
<dbReference type="SUPFAM" id="SSF53300">
    <property type="entry name" value="vWA-like"/>
    <property type="match status" value="1"/>
</dbReference>
<evidence type="ECO:0000256" key="2">
    <source>
        <dbReference type="ARBA" id="ARBA00004397"/>
    </source>
</evidence>
<evidence type="ECO:0000256" key="7">
    <source>
        <dbReference type="ARBA" id="ARBA00022833"/>
    </source>
</evidence>
<evidence type="ECO:0000256" key="9">
    <source>
        <dbReference type="ARBA" id="ARBA00022927"/>
    </source>
</evidence>
<evidence type="ECO:0000256" key="4">
    <source>
        <dbReference type="ARBA" id="ARBA00022448"/>
    </source>
</evidence>
<dbReference type="GO" id="GO:0090110">
    <property type="term" value="P:COPII-coated vesicle cargo loading"/>
    <property type="evidence" value="ECO:0007669"/>
    <property type="project" value="TreeGrafter"/>
</dbReference>
<keyword evidence="5 13" id="KW-0479">Metal-binding</keyword>
<evidence type="ECO:0000256" key="1">
    <source>
        <dbReference type="ARBA" id="ARBA00004299"/>
    </source>
</evidence>
<dbReference type="GO" id="GO:0006886">
    <property type="term" value="P:intracellular protein transport"/>
    <property type="evidence" value="ECO:0007669"/>
    <property type="project" value="InterPro"/>
</dbReference>
<feature type="domain" description="Gelsolin-like" evidence="14">
    <location>
        <begin position="641"/>
        <end position="727"/>
    </location>
</feature>
<evidence type="ECO:0000259" key="15">
    <source>
        <dbReference type="Pfam" id="PF04810"/>
    </source>
</evidence>